<dbReference type="AlphaFoldDB" id="A0A7T0BYP7"/>
<gene>
    <name evidence="2" type="ORF">G3M70_16500</name>
</gene>
<name>A0A7T0BYP7_9BACT</name>
<dbReference type="Pfam" id="PF07603">
    <property type="entry name" value="Lcl_C"/>
    <property type="match status" value="1"/>
</dbReference>
<proteinExistence type="predicted"/>
<dbReference type="Proteomes" id="UP000594688">
    <property type="component" value="Chromosome"/>
</dbReference>
<reference evidence="2 3" key="1">
    <citation type="submission" date="2020-02" db="EMBL/GenBank/DDBJ databases">
        <title>Genomic and physiological characterization of two novel Nitrospinaceae genera.</title>
        <authorList>
            <person name="Mueller A.J."/>
            <person name="Jung M.-Y."/>
            <person name="Strachan C.R."/>
            <person name="Herbold C.W."/>
            <person name="Kirkegaard R.H."/>
            <person name="Daims H."/>
        </authorList>
    </citation>
    <scope>NUCLEOTIDE SEQUENCE [LARGE SCALE GENOMIC DNA]</scope>
    <source>
        <strain evidence="2">EB</strain>
    </source>
</reference>
<accession>A0A7T0BYP7</accession>
<protein>
    <submittedName>
        <fullName evidence="2">DUF1566 domain-containing protein</fullName>
    </submittedName>
</protein>
<organism evidence="2 3">
    <name type="scientific">Candidatus Nitronauta litoralis</name>
    <dbReference type="NCBI Taxonomy" id="2705533"/>
    <lineage>
        <taxon>Bacteria</taxon>
        <taxon>Pseudomonadati</taxon>
        <taxon>Nitrospinota/Tectimicrobiota group</taxon>
        <taxon>Nitrospinota</taxon>
        <taxon>Nitrospinia</taxon>
        <taxon>Nitrospinales</taxon>
        <taxon>Nitrospinaceae</taxon>
        <taxon>Candidatus Nitronauta</taxon>
    </lineage>
</organism>
<sequence>MSEEPRFVDRGDGTVFDNQLKIAWAQKDSWQIAQDWLDFDEAMTFIDNLNRKDYLGFHDWRMPENHEIETLHTPDSTIKGRSNVEIHLPDLFEEGGGNASWALPFDQQAAYYFSYQSGLSQHYDKDFSQGYVRPVRLWGDE</sequence>
<dbReference type="InterPro" id="IPR011460">
    <property type="entry name" value="Lcl_C"/>
</dbReference>
<dbReference type="KEGG" id="nli:G3M70_16500"/>
<feature type="domain" description="Lcl C-terminal" evidence="1">
    <location>
        <begin position="13"/>
        <end position="136"/>
    </location>
</feature>
<evidence type="ECO:0000259" key="1">
    <source>
        <dbReference type="Pfam" id="PF07603"/>
    </source>
</evidence>
<evidence type="ECO:0000313" key="2">
    <source>
        <dbReference type="EMBL" id="QPJ63389.1"/>
    </source>
</evidence>
<dbReference type="EMBL" id="CP048685">
    <property type="protein sequence ID" value="QPJ63389.1"/>
    <property type="molecule type" value="Genomic_DNA"/>
</dbReference>
<evidence type="ECO:0000313" key="3">
    <source>
        <dbReference type="Proteomes" id="UP000594688"/>
    </source>
</evidence>